<feature type="compositionally biased region" description="Polar residues" evidence="1">
    <location>
        <begin position="44"/>
        <end position="55"/>
    </location>
</feature>
<name>A0A9P5SIF3_9FUNG</name>
<feature type="compositionally biased region" description="Low complexity" evidence="1">
    <location>
        <begin position="78"/>
        <end position="87"/>
    </location>
</feature>
<feature type="region of interest" description="Disordered" evidence="1">
    <location>
        <begin position="338"/>
        <end position="362"/>
    </location>
</feature>
<evidence type="ECO:0000313" key="3">
    <source>
        <dbReference type="Proteomes" id="UP000696485"/>
    </source>
</evidence>
<feature type="compositionally biased region" description="Low complexity" evidence="1">
    <location>
        <begin position="727"/>
        <end position="737"/>
    </location>
</feature>
<feature type="compositionally biased region" description="Basic and acidic residues" evidence="1">
    <location>
        <begin position="236"/>
        <end position="247"/>
    </location>
</feature>
<dbReference type="AlphaFoldDB" id="A0A9P5SIF3"/>
<feature type="compositionally biased region" description="Polar residues" evidence="1">
    <location>
        <begin position="159"/>
        <end position="191"/>
    </location>
</feature>
<feature type="region of interest" description="Disordered" evidence="1">
    <location>
        <begin position="388"/>
        <end position="417"/>
    </location>
</feature>
<accession>A0A9P5SIF3</accession>
<feature type="compositionally biased region" description="Low complexity" evidence="1">
    <location>
        <begin position="786"/>
        <end position="803"/>
    </location>
</feature>
<reference evidence="2" key="1">
    <citation type="journal article" date="2020" name="Fungal Divers.">
        <title>Resolving the Mortierellaceae phylogeny through synthesis of multi-gene phylogenetics and phylogenomics.</title>
        <authorList>
            <person name="Vandepol N."/>
            <person name="Liber J."/>
            <person name="Desiro A."/>
            <person name="Na H."/>
            <person name="Kennedy M."/>
            <person name="Barry K."/>
            <person name="Grigoriev I.V."/>
            <person name="Miller A.N."/>
            <person name="O'Donnell K."/>
            <person name="Stajich J.E."/>
            <person name="Bonito G."/>
        </authorList>
    </citation>
    <scope>NUCLEOTIDE SEQUENCE</scope>
    <source>
        <strain evidence="2">NVP1</strain>
    </source>
</reference>
<feature type="region of interest" description="Disordered" evidence="1">
    <location>
        <begin position="719"/>
        <end position="763"/>
    </location>
</feature>
<proteinExistence type="predicted"/>
<feature type="compositionally biased region" description="Polar residues" evidence="1">
    <location>
        <begin position="249"/>
        <end position="263"/>
    </location>
</feature>
<evidence type="ECO:0000256" key="1">
    <source>
        <dbReference type="SAM" id="MobiDB-lite"/>
    </source>
</evidence>
<feature type="compositionally biased region" description="Polar residues" evidence="1">
    <location>
        <begin position="208"/>
        <end position="229"/>
    </location>
</feature>
<gene>
    <name evidence="2" type="ORF">BG006_008401</name>
</gene>
<feature type="region of interest" description="Disordered" evidence="1">
    <location>
        <begin position="786"/>
        <end position="827"/>
    </location>
</feature>
<feature type="region of interest" description="Disordered" evidence="1">
    <location>
        <begin position="1"/>
        <end position="121"/>
    </location>
</feature>
<dbReference type="Proteomes" id="UP000696485">
    <property type="component" value="Unassembled WGS sequence"/>
</dbReference>
<feature type="region of interest" description="Disordered" evidence="1">
    <location>
        <begin position="471"/>
        <end position="507"/>
    </location>
</feature>
<sequence length="1262" mass="136555">MPTLSQNAVRPDNPKSDSPLRYDALEHGKIRRKEHETPSRHNGLKSSLPSIQTSPGPRVNHSRSTNSPSFLPSPPMSASPSNNSTMSHIRRWTSGLATSSKKCDIKPPSKSRTIGPISAPQPLTTPVPYACTPLPYSDDTLTTPITPPSSLNDDFWSQATRSPSISKPVTSCPDLNSSSKKIETPSISEQFSGGLHGRNQKGGWKNRLFNNSNTATKKPDNRSASTNSTGEDEFDWSEKDDDKECNADAKTTSISVIETSNSEVPPPSPRTAGRPKARISPPVSRPTFPLKSSQKKPAISAPLMSPTDDMLGPDSFDPFRVVPRIRHALPAIAPSIYNPPTRSVVDTLSDPESATTSSSIAPTRPLRVRYPSASSTFSEIFKLSSATDFDSKDKHDSEDESESESEAEEDDEEEQGEGVLDFATTLCKGLGSDFVMPPSYFDQHNLNLDFNESYPLKHSIRGQVSAEERASKSLSNCSLDSVSSTGSDDSDSSSDSDASSPISGASFFSTPPNSVHVTALSTTLSSELLKSSRIKIPSSLMTLLPIPKDKSSPSTTPPVTPPLEHVEAMVKNMTILGQPAPGIIIPMADPRATTLKRLASVHTLRKLRERERRPFRHAVLLHLILLQLSRGVTNKHCAEIAEFYITMSGAQFPLRLDLSNAITAKKNLQQQASGANPTPFIDDVLTVPNRTSSKVPPKAINTTKEVKTRKSLVFSIQSRIQSSKAQSDSPSNEASESAPERPRITPVQPSKLPSPSPSLTFKDRLPLLRMPSYPLINLDKKKSLIASSTTSSTSTKSSESSQASEKDEPSSPVESRPTPTIIIPKRTTGRKGVLYQQQLQLQLRQQMAADPAFFMMRSSQDPTAPLDSVAAAWINAQLGARPSFASSTFTTIHTRSELVTKPLVSPSAVKIQQPAMVVPPERPRSLSPPPFAMASSYGPDPWKYYYGAPHPPRLSYFESAPSGPSPMASSTMGPFDQEVSDKNAAPAGLLTPPLSPLFRPMYSPGYAPQQNPAYSESEPVSLLVQPRAYRALKRESAPASFISASSSTMMMTFTGPVSVPASAGRTTPTTPPATASVSSYTLPRVQNSHHTISYLEDQAMHTRNVNSHRAASLGLLEGRRPLSPTSPTSSSSPMLSSSGSTASKVDSKAALPSPPLSPTMESEQVLSSLAVSPAGDAKQSQQKSASLSRQNSFKREYHFQANGYAMPQQQRHQAIPRVMGGGKSENIPWIHGIKKKAEKEEEEDVPLALVQRRLSSDLLRSM</sequence>
<keyword evidence="3" id="KW-1185">Reference proteome</keyword>
<feature type="compositionally biased region" description="Low complexity" evidence="1">
    <location>
        <begin position="472"/>
        <end position="487"/>
    </location>
</feature>
<feature type="compositionally biased region" description="Acidic residues" evidence="1">
    <location>
        <begin position="398"/>
        <end position="416"/>
    </location>
</feature>
<feature type="compositionally biased region" description="Polar residues" evidence="1">
    <location>
        <begin position="338"/>
        <end position="361"/>
    </location>
</feature>
<evidence type="ECO:0000313" key="2">
    <source>
        <dbReference type="EMBL" id="KAF9328396.1"/>
    </source>
</evidence>
<organism evidence="2 3">
    <name type="scientific">Podila minutissima</name>
    <dbReference type="NCBI Taxonomy" id="64525"/>
    <lineage>
        <taxon>Eukaryota</taxon>
        <taxon>Fungi</taxon>
        <taxon>Fungi incertae sedis</taxon>
        <taxon>Mucoromycota</taxon>
        <taxon>Mortierellomycotina</taxon>
        <taxon>Mortierellomycetes</taxon>
        <taxon>Mortierellales</taxon>
        <taxon>Mortierellaceae</taxon>
        <taxon>Podila</taxon>
    </lineage>
</organism>
<feature type="compositionally biased region" description="Low complexity" evidence="1">
    <location>
        <begin position="816"/>
        <end position="827"/>
    </location>
</feature>
<comment type="caution">
    <text evidence="2">The sequence shown here is derived from an EMBL/GenBank/DDBJ whole genome shotgun (WGS) entry which is preliminary data.</text>
</comment>
<feature type="compositionally biased region" description="Polar residues" evidence="1">
    <location>
        <begin position="1159"/>
        <end position="1170"/>
    </location>
</feature>
<feature type="region of interest" description="Disordered" evidence="1">
    <location>
        <begin position="1117"/>
        <end position="1191"/>
    </location>
</feature>
<feature type="compositionally biased region" description="Low complexity" evidence="1">
    <location>
        <begin position="1123"/>
        <end position="1143"/>
    </location>
</feature>
<feature type="compositionally biased region" description="Basic and acidic residues" evidence="1">
    <location>
        <begin position="12"/>
        <end position="39"/>
    </location>
</feature>
<protein>
    <submittedName>
        <fullName evidence="2">Uncharacterized protein</fullName>
    </submittedName>
</protein>
<feature type="region of interest" description="Disordered" evidence="1">
    <location>
        <begin position="159"/>
        <end position="315"/>
    </location>
</feature>
<dbReference type="EMBL" id="JAAAUY010000568">
    <property type="protein sequence ID" value="KAF9328396.1"/>
    <property type="molecule type" value="Genomic_DNA"/>
</dbReference>
<feature type="compositionally biased region" description="Low complexity" evidence="1">
    <location>
        <begin position="749"/>
        <end position="759"/>
    </location>
</feature>
<feature type="compositionally biased region" description="Low complexity" evidence="1">
    <location>
        <begin position="1177"/>
        <end position="1186"/>
    </location>
</feature>